<evidence type="ECO:0000259" key="8">
    <source>
        <dbReference type="PROSITE" id="PS50905"/>
    </source>
</evidence>
<evidence type="ECO:0000313" key="9">
    <source>
        <dbReference type="EMBL" id="HGD12729.1"/>
    </source>
</evidence>
<feature type="binding site" evidence="6">
    <location>
        <position position="94"/>
    </location>
    <ligand>
        <name>Fe cation</name>
        <dbReference type="ChEBI" id="CHEBI:24875"/>
        <label>1</label>
    </ligand>
</feature>
<evidence type="ECO:0000256" key="5">
    <source>
        <dbReference type="ARBA" id="ARBA00023004"/>
    </source>
</evidence>
<dbReference type="PANTHER" id="PTHR11431">
    <property type="entry name" value="FERRITIN"/>
    <property type="match status" value="1"/>
</dbReference>
<feature type="binding site" evidence="6">
    <location>
        <position position="127"/>
    </location>
    <ligand>
        <name>Fe cation</name>
        <dbReference type="ChEBI" id="CHEBI:24875"/>
        <label>1</label>
    </ligand>
</feature>
<comment type="function">
    <text evidence="7">Iron-storage protein.</text>
</comment>
<dbReference type="GO" id="GO:0042802">
    <property type="term" value="F:identical protein binding"/>
    <property type="evidence" value="ECO:0007669"/>
    <property type="project" value="UniProtKB-ARBA"/>
</dbReference>
<dbReference type="EMBL" id="DTMZ01000022">
    <property type="protein sequence ID" value="HGD12729.1"/>
    <property type="molecule type" value="Genomic_DNA"/>
</dbReference>
<feature type="binding site" evidence="6">
    <location>
        <position position="50"/>
    </location>
    <ligand>
        <name>Fe cation</name>
        <dbReference type="ChEBI" id="CHEBI:24875"/>
        <label>1</label>
    </ligand>
</feature>
<proteinExistence type="inferred from homology"/>
<dbReference type="AlphaFoldDB" id="A0A7V3PSM9"/>
<evidence type="ECO:0000256" key="6">
    <source>
        <dbReference type="PIRSR" id="PIRSR601519-1"/>
    </source>
</evidence>
<keyword evidence="3 6" id="KW-0479">Metal-binding</keyword>
<dbReference type="SUPFAM" id="SSF47240">
    <property type="entry name" value="Ferritin-like"/>
    <property type="match status" value="1"/>
</dbReference>
<feature type="domain" description="Ferritin-like diiron" evidence="8">
    <location>
        <begin position="1"/>
        <end position="145"/>
    </location>
</feature>
<keyword evidence="2 7" id="KW-0409">Iron storage</keyword>
<dbReference type="GO" id="GO:0005829">
    <property type="term" value="C:cytosol"/>
    <property type="evidence" value="ECO:0007669"/>
    <property type="project" value="TreeGrafter"/>
</dbReference>
<dbReference type="GO" id="GO:0006879">
    <property type="term" value="P:intracellular iron ion homeostasis"/>
    <property type="evidence" value="ECO:0007669"/>
    <property type="project" value="UniProtKB-KW"/>
</dbReference>
<dbReference type="GO" id="GO:0004322">
    <property type="term" value="F:ferroxidase activity"/>
    <property type="evidence" value="ECO:0007669"/>
    <property type="project" value="TreeGrafter"/>
</dbReference>
<comment type="catalytic activity">
    <reaction evidence="7">
        <text>4 Fe(2+) + O2 + 6 H2O = 4 iron(III) oxide-hydroxide + 12 H(+)</text>
        <dbReference type="Rhea" id="RHEA:11972"/>
        <dbReference type="ChEBI" id="CHEBI:15377"/>
        <dbReference type="ChEBI" id="CHEBI:15378"/>
        <dbReference type="ChEBI" id="CHEBI:15379"/>
        <dbReference type="ChEBI" id="CHEBI:29033"/>
        <dbReference type="ChEBI" id="CHEBI:78619"/>
        <dbReference type="EC" id="1.16.3.2"/>
    </reaction>
</comment>
<dbReference type="PANTHER" id="PTHR11431:SF127">
    <property type="entry name" value="BACTERIAL NON-HEME FERRITIN"/>
    <property type="match status" value="1"/>
</dbReference>
<dbReference type="GO" id="GO:0008198">
    <property type="term" value="F:ferrous iron binding"/>
    <property type="evidence" value="ECO:0007669"/>
    <property type="project" value="TreeGrafter"/>
</dbReference>
<evidence type="ECO:0000256" key="3">
    <source>
        <dbReference type="ARBA" id="ARBA00022723"/>
    </source>
</evidence>
<dbReference type="InterPro" id="IPR009040">
    <property type="entry name" value="Ferritin-like_diiron"/>
</dbReference>
<organism evidence="9">
    <name type="scientific">candidate division WOR-3 bacterium</name>
    <dbReference type="NCBI Taxonomy" id="2052148"/>
    <lineage>
        <taxon>Bacteria</taxon>
        <taxon>Bacteria division WOR-3</taxon>
    </lineage>
</organism>
<feature type="binding site" evidence="6">
    <location>
        <position position="17"/>
    </location>
    <ligand>
        <name>Fe cation</name>
        <dbReference type="ChEBI" id="CHEBI:24875"/>
        <label>1</label>
    </ligand>
</feature>
<dbReference type="InterPro" id="IPR008331">
    <property type="entry name" value="Ferritin_DPS_dom"/>
</dbReference>
<dbReference type="EC" id="1.16.3.2" evidence="7"/>
<dbReference type="InterPro" id="IPR041719">
    <property type="entry name" value="Ferritin_prok"/>
</dbReference>
<dbReference type="Pfam" id="PF00210">
    <property type="entry name" value="Ferritin"/>
    <property type="match status" value="1"/>
</dbReference>
<dbReference type="GO" id="GO:0006826">
    <property type="term" value="P:iron ion transport"/>
    <property type="evidence" value="ECO:0007669"/>
    <property type="project" value="InterPro"/>
</dbReference>
<name>A0A7V3PSM9_UNCW3</name>
<evidence type="ECO:0000256" key="1">
    <source>
        <dbReference type="ARBA" id="ARBA00006950"/>
    </source>
</evidence>
<evidence type="ECO:0000256" key="4">
    <source>
        <dbReference type="ARBA" id="ARBA00023002"/>
    </source>
</evidence>
<keyword evidence="5 6" id="KW-0408">Iron</keyword>
<evidence type="ECO:0000256" key="2">
    <source>
        <dbReference type="ARBA" id="ARBA00022434"/>
    </source>
</evidence>
<keyword evidence="4" id="KW-0560">Oxidoreductase</keyword>
<evidence type="ECO:0000256" key="7">
    <source>
        <dbReference type="RuleBase" id="RU361145"/>
    </source>
</evidence>
<feature type="binding site" evidence="6">
    <location>
        <position position="53"/>
    </location>
    <ligand>
        <name>Fe cation</name>
        <dbReference type="ChEBI" id="CHEBI:24875"/>
        <label>1</label>
    </ligand>
</feature>
<dbReference type="FunFam" id="1.20.1260.10:FF:000001">
    <property type="entry name" value="Non-heme ferritin"/>
    <property type="match status" value="1"/>
</dbReference>
<protein>
    <recommendedName>
        <fullName evidence="7">Ferritin</fullName>
        <ecNumber evidence="7">1.16.3.2</ecNumber>
    </recommendedName>
</protein>
<gene>
    <name evidence="9" type="ORF">ENX16_01405</name>
</gene>
<comment type="similarity">
    <text evidence="1 7">Belongs to the ferritin family. Prokaryotic subfamily.</text>
</comment>
<sequence length="181" mass="20688">MIPKKIEEAFNQQIKHELESAYLYLAMAAYFDNAGFEGMGRWMRAQVQEELTHAMRFYKHIIERGGQVKLQSLNILAQGWDSPLKAFEAAYEHERFITGKINELVKLAQSEADYASNSLLQWFVDEQIEEEDSTLKIAQDLRRIGEDNRGILMLDRELGQRTFVLAPELANLYAQGTGTGG</sequence>
<dbReference type="GO" id="GO:0008199">
    <property type="term" value="F:ferric iron binding"/>
    <property type="evidence" value="ECO:0007669"/>
    <property type="project" value="InterPro"/>
</dbReference>
<dbReference type="Gene3D" id="1.20.1260.10">
    <property type="match status" value="1"/>
</dbReference>
<comment type="caution">
    <text evidence="9">The sequence shown here is derived from an EMBL/GenBank/DDBJ whole genome shotgun (WGS) entry which is preliminary data.</text>
</comment>
<dbReference type="InterPro" id="IPR012347">
    <property type="entry name" value="Ferritin-like"/>
</dbReference>
<dbReference type="PROSITE" id="PS50905">
    <property type="entry name" value="FERRITIN_LIKE"/>
    <property type="match status" value="1"/>
</dbReference>
<accession>A0A7V3PSM9</accession>
<keyword evidence="7" id="KW-0963">Cytoplasm</keyword>
<dbReference type="InterPro" id="IPR009078">
    <property type="entry name" value="Ferritin-like_SF"/>
</dbReference>
<dbReference type="CDD" id="cd01055">
    <property type="entry name" value="Nonheme_Ferritin"/>
    <property type="match status" value="1"/>
</dbReference>
<dbReference type="InterPro" id="IPR001519">
    <property type="entry name" value="Ferritin"/>
</dbReference>
<reference evidence="9" key="1">
    <citation type="journal article" date="2020" name="mSystems">
        <title>Genome- and Community-Level Interaction Insights into Carbon Utilization and Element Cycling Functions of Hydrothermarchaeota in Hydrothermal Sediment.</title>
        <authorList>
            <person name="Zhou Z."/>
            <person name="Liu Y."/>
            <person name="Xu W."/>
            <person name="Pan J."/>
            <person name="Luo Z.H."/>
            <person name="Li M."/>
        </authorList>
    </citation>
    <scope>NUCLEOTIDE SEQUENCE [LARGE SCALE GENOMIC DNA]</scope>
    <source>
        <strain evidence="9">SpSt-914</strain>
    </source>
</reference>
<comment type="subcellular location">
    <subcellularLocation>
        <location evidence="7">Cytoplasm</location>
    </subcellularLocation>
</comment>